<dbReference type="SUPFAM" id="SSF52833">
    <property type="entry name" value="Thioredoxin-like"/>
    <property type="match status" value="1"/>
</dbReference>
<keyword evidence="3 9" id="KW-0049">Antioxidant</keyword>
<dbReference type="InterPro" id="IPR036249">
    <property type="entry name" value="Thioredoxin-like_sf"/>
</dbReference>
<evidence type="ECO:0000256" key="4">
    <source>
        <dbReference type="ARBA" id="ARBA00023002"/>
    </source>
</evidence>
<evidence type="ECO:0000256" key="2">
    <source>
        <dbReference type="ARBA" id="ARBA00022559"/>
    </source>
</evidence>
<dbReference type="KEGG" id="tmn:UCRPA7_2811"/>
<dbReference type="GeneID" id="19323098"/>
<evidence type="ECO:0000256" key="8">
    <source>
        <dbReference type="PIRSR" id="PIRSR637944-1"/>
    </source>
</evidence>
<keyword evidence="12" id="KW-1185">Reference proteome</keyword>
<reference evidence="12" key="1">
    <citation type="journal article" date="2013" name="Genome Announc.">
        <title>Draft genome sequence of the ascomycete Phaeoacremonium aleophilum strain UCR-PA7, a causal agent of the esca disease complex in grapevines.</title>
        <authorList>
            <person name="Blanco-Ulate B."/>
            <person name="Rolshausen P."/>
            <person name="Cantu D."/>
        </authorList>
    </citation>
    <scope>NUCLEOTIDE SEQUENCE [LARGE SCALE GENOMIC DNA]</scope>
    <source>
        <strain evidence="12">UCR-PA7</strain>
    </source>
</reference>
<evidence type="ECO:0000256" key="9">
    <source>
        <dbReference type="RuleBase" id="RU366011"/>
    </source>
</evidence>
<evidence type="ECO:0000256" key="5">
    <source>
        <dbReference type="ARBA" id="ARBA00023284"/>
    </source>
</evidence>
<dbReference type="GO" id="GO:0042744">
    <property type="term" value="P:hydrogen peroxide catabolic process"/>
    <property type="evidence" value="ECO:0007669"/>
    <property type="project" value="TreeGrafter"/>
</dbReference>
<evidence type="ECO:0000259" key="10">
    <source>
        <dbReference type="PROSITE" id="PS51352"/>
    </source>
</evidence>
<feature type="domain" description="Thioredoxin" evidence="10">
    <location>
        <begin position="4"/>
        <end position="168"/>
    </location>
</feature>
<organism evidence="11 12">
    <name type="scientific">Phaeoacremonium minimum (strain UCR-PA7)</name>
    <name type="common">Esca disease fungus</name>
    <name type="synonym">Togninia minima</name>
    <dbReference type="NCBI Taxonomy" id="1286976"/>
    <lineage>
        <taxon>Eukaryota</taxon>
        <taxon>Fungi</taxon>
        <taxon>Dikarya</taxon>
        <taxon>Ascomycota</taxon>
        <taxon>Pezizomycotina</taxon>
        <taxon>Sordariomycetes</taxon>
        <taxon>Sordariomycetidae</taxon>
        <taxon>Togniniales</taxon>
        <taxon>Togniniaceae</taxon>
        <taxon>Phaeoacremonium</taxon>
    </lineage>
</organism>
<dbReference type="GO" id="GO:0034599">
    <property type="term" value="P:cellular response to oxidative stress"/>
    <property type="evidence" value="ECO:0007669"/>
    <property type="project" value="EnsemblFungi"/>
</dbReference>
<name>R8BQK0_PHAM7</name>
<evidence type="ECO:0000256" key="7">
    <source>
        <dbReference type="ARBA" id="ARBA00079296"/>
    </source>
</evidence>
<sequence length="168" mass="18342">MPELKVGDSFPEDVSFTYIPFTSEKASIGACGIPVKYDASKEWQNKKVVLIAVPGAFTPTCSERHVPGFLDNKEKLKAKGVDHVVVIAVNDVFVMSAWGKANQVTDDFTLFMADDNLKFSKSIGWVTPDGSRSARYAIVIDHGKVTYAEQDIPKTLDKSSADAVLAKL</sequence>
<dbReference type="InterPro" id="IPR037944">
    <property type="entry name" value="PRX5-like"/>
</dbReference>
<dbReference type="RefSeq" id="XP_007913569.1">
    <property type="nucleotide sequence ID" value="XM_007915378.1"/>
</dbReference>
<dbReference type="PROSITE" id="PS51352">
    <property type="entry name" value="THIOREDOXIN_2"/>
    <property type="match status" value="1"/>
</dbReference>
<dbReference type="GO" id="GO:0045454">
    <property type="term" value="P:cell redox homeostasis"/>
    <property type="evidence" value="ECO:0007669"/>
    <property type="project" value="EnsemblFungi"/>
</dbReference>
<accession>R8BQK0</accession>
<keyword evidence="5 9" id="KW-0676">Redox-active center</keyword>
<dbReference type="InterPro" id="IPR013766">
    <property type="entry name" value="Thioredoxin_domain"/>
</dbReference>
<dbReference type="InterPro" id="IPR013740">
    <property type="entry name" value="Redoxin"/>
</dbReference>
<dbReference type="PANTHER" id="PTHR10430">
    <property type="entry name" value="PEROXIREDOXIN"/>
    <property type="match status" value="1"/>
</dbReference>
<keyword evidence="2 9" id="KW-0575">Peroxidase</keyword>
<dbReference type="Pfam" id="PF08534">
    <property type="entry name" value="Redoxin"/>
    <property type="match status" value="1"/>
</dbReference>
<feature type="active site" description="Cysteine sulfenic acid (-SOH) intermediate" evidence="8">
    <location>
        <position position="61"/>
    </location>
</feature>
<dbReference type="EMBL" id="KB932984">
    <property type="protein sequence ID" value="EOO01627.1"/>
    <property type="molecule type" value="Genomic_DNA"/>
</dbReference>
<dbReference type="Gene3D" id="3.40.30.10">
    <property type="entry name" value="Glutaredoxin"/>
    <property type="match status" value="1"/>
</dbReference>
<gene>
    <name evidence="11" type="ORF">UCRPA7_2811</name>
</gene>
<dbReference type="eggNOG" id="KOG0541">
    <property type="taxonomic scope" value="Eukaryota"/>
</dbReference>
<dbReference type="Proteomes" id="UP000014074">
    <property type="component" value="Unassembled WGS sequence"/>
</dbReference>
<dbReference type="PANTHER" id="PTHR10430:SF16">
    <property type="entry name" value="PEROXIREDOXIN-5, MITOCHONDRIAL"/>
    <property type="match status" value="1"/>
</dbReference>
<dbReference type="GO" id="GO:0008379">
    <property type="term" value="F:thioredoxin peroxidase activity"/>
    <property type="evidence" value="ECO:0007669"/>
    <property type="project" value="EnsemblFungi"/>
</dbReference>
<evidence type="ECO:0000313" key="12">
    <source>
        <dbReference type="Proteomes" id="UP000014074"/>
    </source>
</evidence>
<dbReference type="GO" id="GO:0005739">
    <property type="term" value="C:mitochondrion"/>
    <property type="evidence" value="ECO:0007669"/>
    <property type="project" value="TreeGrafter"/>
</dbReference>
<dbReference type="FunFam" id="3.40.30.10:FF:000020">
    <property type="entry name" value="Peroxiredoxin"/>
    <property type="match status" value="1"/>
</dbReference>
<evidence type="ECO:0000256" key="6">
    <source>
        <dbReference type="ARBA" id="ARBA00032824"/>
    </source>
</evidence>
<dbReference type="AlphaFoldDB" id="R8BQK0"/>
<comment type="similarity">
    <text evidence="1 9">Belongs to the peroxiredoxin family. Prx5 subfamily.</text>
</comment>
<dbReference type="HOGENOM" id="CLU_072440_1_1_1"/>
<proteinExistence type="inferred from homology"/>
<keyword evidence="4 9" id="KW-0560">Oxidoreductase</keyword>
<evidence type="ECO:0000313" key="11">
    <source>
        <dbReference type="EMBL" id="EOO01627.1"/>
    </source>
</evidence>
<dbReference type="CDD" id="cd03013">
    <property type="entry name" value="PRX5_like"/>
    <property type="match status" value="1"/>
</dbReference>
<comment type="function">
    <text evidence="9">Thiol-specific peroxidase that catalyzes the reduction of hydrogen peroxide and organic hydroperoxides to water and alcohols, respectively. Plays a role in cell protection against oxidative stress by detoxifying peroxides.</text>
</comment>
<evidence type="ECO:0000256" key="3">
    <source>
        <dbReference type="ARBA" id="ARBA00022862"/>
    </source>
</evidence>
<protein>
    <recommendedName>
        <fullName evidence="6">Thioredoxin peroxidase</fullName>
    </recommendedName>
    <alternativeName>
        <fullName evidence="7">Thioredoxin-dependent peroxiredoxin</fullName>
    </alternativeName>
</protein>
<evidence type="ECO:0000256" key="1">
    <source>
        <dbReference type="ARBA" id="ARBA00010505"/>
    </source>
</evidence>
<dbReference type="GO" id="GO:0005777">
    <property type="term" value="C:peroxisome"/>
    <property type="evidence" value="ECO:0007669"/>
    <property type="project" value="TreeGrafter"/>
</dbReference>
<dbReference type="GO" id="GO:0010038">
    <property type="term" value="P:response to metal ion"/>
    <property type="evidence" value="ECO:0007669"/>
    <property type="project" value="EnsemblFungi"/>
</dbReference>
<dbReference type="OrthoDB" id="195498at2759"/>